<proteinExistence type="predicted"/>
<dbReference type="EMBL" id="UOGL01000478">
    <property type="protein sequence ID" value="VAX40744.1"/>
    <property type="molecule type" value="Genomic_DNA"/>
</dbReference>
<dbReference type="PANTHER" id="PTHR30510">
    <property type="entry name" value="UPF0229 PROTEIN YEAH"/>
    <property type="match status" value="1"/>
</dbReference>
<gene>
    <name evidence="2" type="ORF">MNBD_PLANCTO02-3130</name>
</gene>
<name>A0A3B1DWS4_9ZZZZ</name>
<organism evidence="2">
    <name type="scientific">hydrothermal vent metagenome</name>
    <dbReference type="NCBI Taxonomy" id="652676"/>
    <lineage>
        <taxon>unclassified sequences</taxon>
        <taxon>metagenomes</taxon>
        <taxon>ecological metagenomes</taxon>
    </lineage>
</organism>
<evidence type="ECO:0000256" key="1">
    <source>
        <dbReference type="SAM" id="MobiDB-lite"/>
    </source>
</evidence>
<sequence>MTRPIDRDMQRFKQIVRGKVRENLRKYVTHGEMLGRKGRETISIPVPNIEIPHFQHGRKGSGGVGQGKGDVGQPIGRGGDQEEGVGEAGNEPGQHIREVEISLDELAEMLGNELELPNIEPKGKDTISNKKDKYTTIRRTGPNSLRHFKRTYKEALKRQIASNIYNPKKPVIIPTKEDERFRSWKTVMEPQANAAIIYMMDVSGSMTDVQKEIVRTESFWINTWLSKQYHGVQCRYIVHDAVAHEVDEETFYRTRESGGTRISSAYKGCKKIIDRDFPPDDWNIYCFHFSDGDNWGDDNNECLSYLSENLLSVSNLFCYGQVESPYGSGDFIRELRKITEANENLILSEIENKDAIYDSIKTFLGKGK</sequence>
<evidence type="ECO:0000313" key="2">
    <source>
        <dbReference type="EMBL" id="VAX40744.1"/>
    </source>
</evidence>
<dbReference type="AlphaFoldDB" id="A0A3B1DWS4"/>
<dbReference type="PANTHER" id="PTHR30510:SF2">
    <property type="entry name" value="UPF0229 PROTEIN YEAH"/>
    <property type="match status" value="1"/>
</dbReference>
<dbReference type="Pfam" id="PF04285">
    <property type="entry name" value="DUF444"/>
    <property type="match status" value="2"/>
</dbReference>
<dbReference type="InterPro" id="IPR006698">
    <property type="entry name" value="UPF0229"/>
</dbReference>
<accession>A0A3B1DWS4</accession>
<reference evidence="2" key="1">
    <citation type="submission" date="2018-06" db="EMBL/GenBank/DDBJ databases">
        <authorList>
            <person name="Zhirakovskaya E."/>
        </authorList>
    </citation>
    <scope>NUCLEOTIDE SEQUENCE</scope>
</reference>
<feature type="region of interest" description="Disordered" evidence="1">
    <location>
        <begin position="54"/>
        <end position="96"/>
    </location>
</feature>
<feature type="compositionally biased region" description="Gly residues" evidence="1">
    <location>
        <begin position="60"/>
        <end position="78"/>
    </location>
</feature>
<dbReference type="NCBIfam" id="NF003711">
    <property type="entry name" value="PRK05325.2-3"/>
    <property type="match status" value="1"/>
</dbReference>
<protein>
    <submittedName>
        <fullName evidence="2">UPF0229 protein YeaH</fullName>
    </submittedName>
</protein>